<keyword evidence="2" id="KW-1185">Reference proteome</keyword>
<keyword evidence="1" id="KW-0543">Viral nucleoprotein</keyword>
<evidence type="ECO:0000313" key="1">
    <source>
        <dbReference type="EMBL" id="AJG39329.1"/>
    </source>
</evidence>
<evidence type="ECO:0000313" key="2">
    <source>
        <dbReference type="Proteomes" id="UP000267811"/>
    </source>
</evidence>
<dbReference type="KEGG" id="vg:40526576"/>
<organism evidence="1 2">
    <name type="scientific">Wuhan Millipede Virus 2</name>
    <dbReference type="NCBI Taxonomy" id="1608125"/>
    <lineage>
        <taxon>Viruses</taxon>
        <taxon>Riboviria</taxon>
        <taxon>Orthornavirae</taxon>
        <taxon>Negarnaviricota</taxon>
        <taxon>Polyploviricotina</taxon>
        <taxon>Bunyaviricetes</taxon>
        <taxon>Hareavirales</taxon>
        <taxon>Wupedeviridae</taxon>
        <taxon>Wumivirus</taxon>
        <taxon>Wumivirus millepedae</taxon>
    </lineage>
</organism>
<accession>A0A0B5KFL2</accession>
<reference evidence="1 2" key="1">
    <citation type="journal article" date="2015" name="Elife">
        <title>Unprecedented genomic diversity of RNA viruses in arthropods reveals the ancestry of negative-sense RNA viruses.</title>
        <authorList>
            <person name="Li C.X."/>
            <person name="Shi M."/>
            <person name="Tian J.H."/>
            <person name="Lin X.D."/>
            <person name="Kang Y.J."/>
            <person name="Chen L.J."/>
            <person name="Qin X.C."/>
            <person name="Xu J."/>
            <person name="Holmes E.C."/>
            <person name="Zhang Y.Z."/>
        </authorList>
    </citation>
    <scope>NUCLEOTIDE SEQUENCE [LARGE SCALE GENOMIC DNA]</scope>
    <source>
        <strain evidence="1 2">WHWG03</strain>
    </source>
</reference>
<dbReference type="GO" id="GO:0019013">
    <property type="term" value="C:viral nucleocapsid"/>
    <property type="evidence" value="ECO:0007669"/>
    <property type="project" value="UniProtKB-KW"/>
</dbReference>
<protein>
    <submittedName>
        <fullName evidence="1">Nucleocapsid protein</fullName>
    </submittedName>
</protein>
<name>A0A0B5KFL2_9VIRU</name>
<dbReference type="EMBL" id="KM817757">
    <property type="protein sequence ID" value="AJG39329.1"/>
    <property type="molecule type" value="Viral_cRNA"/>
</dbReference>
<reference evidence="2" key="2">
    <citation type="journal article" date="2016" name="Nature">
        <title>Redefining the invertebrate RNA virosphere.</title>
        <authorList>
            <person name="Shi M."/>
            <person name="Lin X.D."/>
            <person name="Tian J.H."/>
            <person name="Chen L.J."/>
            <person name="Chen X."/>
            <person name="Li C.X."/>
            <person name="Qin X.C."/>
            <person name="Li J."/>
            <person name="Cao J.P."/>
            <person name="Eden J.S."/>
            <person name="Buchmann J."/>
            <person name="Wang W."/>
            <person name="Xu J."/>
            <person name="Holmes E.C."/>
            <person name="Zhang Y.Z."/>
        </authorList>
    </citation>
    <scope>NUCLEOTIDE SEQUENCE [LARGE SCALE GENOMIC DNA]</scope>
    <source>
        <strain evidence="2">WHWG03</strain>
    </source>
</reference>
<dbReference type="GeneID" id="40526576"/>
<gene>
    <name evidence="1" type="primary">N</name>
</gene>
<dbReference type="Proteomes" id="UP000267811">
    <property type="component" value="Genome"/>
</dbReference>
<dbReference type="RefSeq" id="YP_009666320.1">
    <property type="nucleotide sequence ID" value="NC_043501.1"/>
</dbReference>
<sequence length="479" mass="53791">MSSSRRQKGRGMRDSIDLTEQDQRVGFGDIAAMCIDVFGEASKLMSAYGIMNEIPASANIPVEKPNIGPAKYMEEVNNYTGAVALFAWLNCKFNMLEIIDFFNNNWDDDDMLVLRNSYAKLSGSGTPSVSQLESYKNIVNSFRESLEDTVFIDQLNNLEGEVRDFKKLAIPDKYAITITAIYRDMKASRKAQQAKQQGGQEPKQDQVTQDKQCLKLLEASSISRIVDRKLTASNKTDNTRCLLTDCLVRWESSTNDRNMRVYDRAVGACPALGAYRSIAANQLAALKEGQGAPGKEGNARYDQQIAAMDIIFNAYFFMKITNIADVDSISKLSTILYQVFISPPGKVKKMVMITKDLESVQLNGITQFIGTNTDIHTAPWIMTWGRLQDIATVISIYPISNLMKGVQAACPRNILFLKQDSSFFECMSELKLIEQRDADQHKMNPLDQIRTSDHMMSQFLLRKTSAYQCSINLSGNIFK</sequence>
<proteinExistence type="predicted"/>
<keyword evidence="1" id="KW-0946">Virion</keyword>